<name>A0ACC0WLJ6_9STRA</name>
<sequence>MMVLEEFYHLLAFGREYQQILKRIAGRSSHLSMLVRIEFPLHASLRKYRQKAVCAKLHGCNHDSKDESLPFTTTCYRVLC</sequence>
<organism evidence="1 2">
    <name type="scientific">Peronosclerospora sorghi</name>
    <dbReference type="NCBI Taxonomy" id="230839"/>
    <lineage>
        <taxon>Eukaryota</taxon>
        <taxon>Sar</taxon>
        <taxon>Stramenopiles</taxon>
        <taxon>Oomycota</taxon>
        <taxon>Peronosporomycetes</taxon>
        <taxon>Peronosporales</taxon>
        <taxon>Peronosporaceae</taxon>
        <taxon>Peronosclerospora</taxon>
    </lineage>
</organism>
<proteinExistence type="predicted"/>
<gene>
    <name evidence="1" type="ORF">PsorP6_012202</name>
</gene>
<protein>
    <submittedName>
        <fullName evidence="1">Uncharacterized protein</fullName>
    </submittedName>
</protein>
<evidence type="ECO:0000313" key="1">
    <source>
        <dbReference type="EMBL" id="KAI9918783.1"/>
    </source>
</evidence>
<keyword evidence="2" id="KW-1185">Reference proteome</keyword>
<reference evidence="1 2" key="1">
    <citation type="journal article" date="2022" name="bioRxiv">
        <title>The genome of the oomycete Peronosclerospora sorghi, a cosmopolitan pathogen of maize and sorghum, is inflated with dispersed pseudogenes.</title>
        <authorList>
            <person name="Fletcher K."/>
            <person name="Martin F."/>
            <person name="Isakeit T."/>
            <person name="Cavanaugh K."/>
            <person name="Magill C."/>
            <person name="Michelmore R."/>
        </authorList>
    </citation>
    <scope>NUCLEOTIDE SEQUENCE [LARGE SCALE GENOMIC DNA]</scope>
    <source>
        <strain evidence="1">P6</strain>
    </source>
</reference>
<accession>A0ACC0WLJ6</accession>
<evidence type="ECO:0000313" key="2">
    <source>
        <dbReference type="Proteomes" id="UP001163321"/>
    </source>
</evidence>
<dbReference type="EMBL" id="CM047591">
    <property type="protein sequence ID" value="KAI9918783.1"/>
    <property type="molecule type" value="Genomic_DNA"/>
</dbReference>
<dbReference type="Proteomes" id="UP001163321">
    <property type="component" value="Chromosome 12"/>
</dbReference>
<comment type="caution">
    <text evidence="1">The sequence shown here is derived from an EMBL/GenBank/DDBJ whole genome shotgun (WGS) entry which is preliminary data.</text>
</comment>